<dbReference type="InterPro" id="IPR001305">
    <property type="entry name" value="HSP_DnaJ_Cys-rich_dom"/>
</dbReference>
<protein>
    <submittedName>
        <fullName evidence="9">Chaperone protein</fullName>
    </submittedName>
</protein>
<dbReference type="AlphaFoldDB" id="A0A078AG39"/>
<dbReference type="FunFam" id="2.10.230.10:FF:000002">
    <property type="entry name" value="Molecular chaperone DnaJ"/>
    <property type="match status" value="1"/>
</dbReference>
<dbReference type="InParanoid" id="A0A078AG39"/>
<dbReference type="Proteomes" id="UP000039865">
    <property type="component" value="Unassembled WGS sequence"/>
</dbReference>
<keyword evidence="3 6" id="KW-0863">Zinc-finger</keyword>
<dbReference type="OMA" id="MATDYYA"/>
<dbReference type="FunFam" id="2.60.260.20:FF:000005">
    <property type="entry name" value="Chaperone protein dnaJ 1, mitochondrial"/>
    <property type="match status" value="1"/>
</dbReference>
<dbReference type="InterPro" id="IPR036410">
    <property type="entry name" value="HSP_DnaJ_Cys-rich_dom_sf"/>
</dbReference>
<dbReference type="PROSITE" id="PS50076">
    <property type="entry name" value="DNAJ_2"/>
    <property type="match status" value="1"/>
</dbReference>
<dbReference type="CDD" id="cd06257">
    <property type="entry name" value="DnaJ"/>
    <property type="match status" value="1"/>
</dbReference>
<organism evidence="9 10">
    <name type="scientific">Stylonychia lemnae</name>
    <name type="common">Ciliate</name>
    <dbReference type="NCBI Taxonomy" id="5949"/>
    <lineage>
        <taxon>Eukaryota</taxon>
        <taxon>Sar</taxon>
        <taxon>Alveolata</taxon>
        <taxon>Ciliophora</taxon>
        <taxon>Intramacronucleata</taxon>
        <taxon>Spirotrichea</taxon>
        <taxon>Stichotrichia</taxon>
        <taxon>Sporadotrichida</taxon>
        <taxon>Oxytrichidae</taxon>
        <taxon>Stylonychinae</taxon>
        <taxon>Stylonychia</taxon>
    </lineage>
</organism>
<dbReference type="InterPro" id="IPR002939">
    <property type="entry name" value="DnaJ_C"/>
</dbReference>
<keyword evidence="4 6" id="KW-0862">Zinc</keyword>
<dbReference type="GO" id="GO:0009408">
    <property type="term" value="P:response to heat"/>
    <property type="evidence" value="ECO:0007669"/>
    <property type="project" value="InterPro"/>
</dbReference>
<evidence type="ECO:0000256" key="2">
    <source>
        <dbReference type="ARBA" id="ARBA00022737"/>
    </source>
</evidence>
<dbReference type="Gene3D" id="1.10.287.110">
    <property type="entry name" value="DnaJ domain"/>
    <property type="match status" value="1"/>
</dbReference>
<evidence type="ECO:0000259" key="8">
    <source>
        <dbReference type="PROSITE" id="PS51188"/>
    </source>
</evidence>
<dbReference type="FunCoup" id="A0A078AG39">
    <property type="interactions" value="350"/>
</dbReference>
<dbReference type="PANTHER" id="PTHR43096">
    <property type="entry name" value="DNAJ HOMOLOG 1, MITOCHONDRIAL-RELATED"/>
    <property type="match status" value="1"/>
</dbReference>
<dbReference type="Pfam" id="PF01556">
    <property type="entry name" value="DnaJ_C"/>
    <property type="match status" value="1"/>
</dbReference>
<feature type="domain" description="CR-type" evidence="8">
    <location>
        <begin position="165"/>
        <end position="243"/>
    </location>
</feature>
<dbReference type="InterPro" id="IPR036869">
    <property type="entry name" value="J_dom_sf"/>
</dbReference>
<evidence type="ECO:0000256" key="6">
    <source>
        <dbReference type="PROSITE-ProRule" id="PRU00546"/>
    </source>
</evidence>
<dbReference type="InterPro" id="IPR008971">
    <property type="entry name" value="HSP40/DnaJ_pept-bd"/>
</dbReference>
<evidence type="ECO:0000256" key="4">
    <source>
        <dbReference type="ARBA" id="ARBA00022833"/>
    </source>
</evidence>
<dbReference type="GO" id="GO:0005524">
    <property type="term" value="F:ATP binding"/>
    <property type="evidence" value="ECO:0007669"/>
    <property type="project" value="InterPro"/>
</dbReference>
<keyword evidence="1 6" id="KW-0479">Metal-binding</keyword>
<dbReference type="GO" id="GO:0042026">
    <property type="term" value="P:protein refolding"/>
    <property type="evidence" value="ECO:0007669"/>
    <property type="project" value="TreeGrafter"/>
</dbReference>
<evidence type="ECO:0000313" key="9">
    <source>
        <dbReference type="EMBL" id="CDW81189.1"/>
    </source>
</evidence>
<feature type="zinc finger region" description="CR-type" evidence="6">
    <location>
        <begin position="165"/>
        <end position="243"/>
    </location>
</feature>
<dbReference type="GO" id="GO:0051082">
    <property type="term" value="F:unfolded protein binding"/>
    <property type="evidence" value="ECO:0007669"/>
    <property type="project" value="InterPro"/>
</dbReference>
<dbReference type="SUPFAM" id="SSF49493">
    <property type="entry name" value="HSP40/DnaJ peptide-binding domain"/>
    <property type="match status" value="2"/>
</dbReference>
<evidence type="ECO:0000259" key="7">
    <source>
        <dbReference type="PROSITE" id="PS50076"/>
    </source>
</evidence>
<dbReference type="InterPro" id="IPR001623">
    <property type="entry name" value="DnaJ_domain"/>
</dbReference>
<evidence type="ECO:0000256" key="3">
    <source>
        <dbReference type="ARBA" id="ARBA00022771"/>
    </source>
</evidence>
<dbReference type="PRINTS" id="PR00625">
    <property type="entry name" value="JDOMAIN"/>
</dbReference>
<dbReference type="GO" id="GO:0031072">
    <property type="term" value="F:heat shock protein binding"/>
    <property type="evidence" value="ECO:0007669"/>
    <property type="project" value="InterPro"/>
</dbReference>
<keyword evidence="2" id="KW-0677">Repeat</keyword>
<dbReference type="Gene3D" id="2.60.260.20">
    <property type="entry name" value="Urease metallochaperone UreE, N-terminal domain"/>
    <property type="match status" value="2"/>
</dbReference>
<gene>
    <name evidence="9" type="primary">Contig14414.g15360</name>
    <name evidence="9" type="ORF">STYLEM_10199</name>
</gene>
<dbReference type="CDD" id="cd10719">
    <property type="entry name" value="DnaJ_zf"/>
    <property type="match status" value="1"/>
</dbReference>
<reference evidence="9 10" key="1">
    <citation type="submission" date="2014-06" db="EMBL/GenBank/DDBJ databases">
        <authorList>
            <person name="Swart Estienne"/>
        </authorList>
    </citation>
    <scope>NUCLEOTIDE SEQUENCE [LARGE SCALE GENOMIC DNA]</scope>
    <source>
        <strain evidence="9 10">130c</strain>
    </source>
</reference>
<dbReference type="GO" id="GO:0008270">
    <property type="term" value="F:zinc ion binding"/>
    <property type="evidence" value="ECO:0007669"/>
    <property type="project" value="UniProtKB-KW"/>
</dbReference>
<keyword evidence="10" id="KW-1185">Reference proteome</keyword>
<dbReference type="SUPFAM" id="SSF57938">
    <property type="entry name" value="DnaJ/Hsp40 cysteine-rich domain"/>
    <property type="match status" value="1"/>
</dbReference>
<dbReference type="Pfam" id="PF00226">
    <property type="entry name" value="DnaJ"/>
    <property type="match status" value="1"/>
</dbReference>
<dbReference type="SUPFAM" id="SSF46565">
    <property type="entry name" value="Chaperone J-domain"/>
    <property type="match status" value="1"/>
</dbReference>
<dbReference type="CDD" id="cd10747">
    <property type="entry name" value="DnaJ_C"/>
    <property type="match status" value="1"/>
</dbReference>
<accession>A0A078AG39</accession>
<dbReference type="EMBL" id="CCKQ01009685">
    <property type="protein sequence ID" value="CDW81189.1"/>
    <property type="molecule type" value="Genomic_DNA"/>
</dbReference>
<feature type="domain" description="J" evidence="7">
    <location>
        <begin position="12"/>
        <end position="76"/>
    </location>
</feature>
<dbReference type="OrthoDB" id="10256793at2759"/>
<evidence type="ECO:0000256" key="1">
    <source>
        <dbReference type="ARBA" id="ARBA00022723"/>
    </source>
</evidence>
<dbReference type="Gene3D" id="2.10.230.10">
    <property type="entry name" value="Heat shock protein DnaJ, cysteine-rich domain"/>
    <property type="match status" value="1"/>
</dbReference>
<evidence type="ECO:0000256" key="5">
    <source>
        <dbReference type="ARBA" id="ARBA00023186"/>
    </source>
</evidence>
<dbReference type="PANTHER" id="PTHR43096:SF52">
    <property type="entry name" value="DNAJ HOMOLOG 1, MITOCHONDRIAL-RELATED"/>
    <property type="match status" value="1"/>
</dbReference>
<evidence type="ECO:0000313" key="10">
    <source>
        <dbReference type="Proteomes" id="UP000039865"/>
    </source>
</evidence>
<keyword evidence="5" id="KW-0143">Chaperone</keyword>
<dbReference type="Pfam" id="PF00684">
    <property type="entry name" value="DnaJ_CXXCXGXG"/>
    <property type="match status" value="1"/>
</dbReference>
<dbReference type="SMART" id="SM00271">
    <property type="entry name" value="DnaJ"/>
    <property type="match status" value="1"/>
</dbReference>
<dbReference type="PROSITE" id="PS51188">
    <property type="entry name" value="ZF_CR"/>
    <property type="match status" value="1"/>
</dbReference>
<proteinExistence type="inferred from homology"/>
<dbReference type="GO" id="GO:0005737">
    <property type="term" value="C:cytoplasm"/>
    <property type="evidence" value="ECO:0007669"/>
    <property type="project" value="TreeGrafter"/>
</dbReference>
<dbReference type="InterPro" id="IPR012724">
    <property type="entry name" value="DnaJ"/>
</dbReference>
<name>A0A078AG39_STYLE</name>
<dbReference type="HAMAP" id="MF_01152">
    <property type="entry name" value="DnaJ"/>
    <property type="match status" value="1"/>
</dbReference>
<sequence>MFRSSNVLNKKDFYQTLNVPKGASQDEIKKAYFKLAKEYHPDVNKAAEAKEKFGSINEAYETLGDDQKRKIYDQTGMNADEQNQAGAGGPFEGGFGQGFSGFEGFYDQFRQQGGQGGQPFGDVFEEFEKFFTGGQGRAGKRGQQAAKGKDIVMSLEIEFMDAINGSTKSLNFSRVDVCGTCKGSKAKPGTTASTCGGCGGTGFQQMRQGPFMIQQQCGNCDGQGTVIRNPCMTCRGRGTVSNTVKEQINIPKGVDTGVNLRISKKGNFSPNGPPGDLMVSIKVRPDAHFKRDGSDINTDLYISVGQAILGTEASIKTLYGNIKMKVDPGTQNEEKKKIANYGVQKLPPNQHQKGNHFVTIKIVIPKKLSEEQRKAMEAYAKLEDLILPN</sequence>